<proteinExistence type="predicted"/>
<accession>A0A8T1Q8Q9</accession>
<organism evidence="1 2">
    <name type="scientific">Carya illinoinensis</name>
    <name type="common">Pecan</name>
    <dbReference type="NCBI Taxonomy" id="32201"/>
    <lineage>
        <taxon>Eukaryota</taxon>
        <taxon>Viridiplantae</taxon>
        <taxon>Streptophyta</taxon>
        <taxon>Embryophyta</taxon>
        <taxon>Tracheophyta</taxon>
        <taxon>Spermatophyta</taxon>
        <taxon>Magnoliopsida</taxon>
        <taxon>eudicotyledons</taxon>
        <taxon>Gunneridae</taxon>
        <taxon>Pentapetalae</taxon>
        <taxon>rosids</taxon>
        <taxon>fabids</taxon>
        <taxon>Fagales</taxon>
        <taxon>Juglandaceae</taxon>
        <taxon>Carya</taxon>
    </lineage>
</organism>
<gene>
    <name evidence="1" type="ORF">CIPAW_06G069000</name>
</gene>
<comment type="caution">
    <text evidence="1">The sequence shown here is derived from an EMBL/GenBank/DDBJ whole genome shotgun (WGS) entry which is preliminary data.</text>
</comment>
<keyword evidence="2" id="KW-1185">Reference proteome</keyword>
<protein>
    <submittedName>
        <fullName evidence="1">Uncharacterized protein</fullName>
    </submittedName>
</protein>
<sequence>MIQRRSLRKNFRATEKQNSSADCLISTLENRKNISPSLNLDSLKGRSTSGRGCGREITISAIERPDDTAPNKTTSLFFFSESCTPKNDCDPLTPSVRPMEATTEAI</sequence>
<reference evidence="1" key="1">
    <citation type="submission" date="2020-12" db="EMBL/GenBank/DDBJ databases">
        <title>WGS assembly of Carya illinoinensis cv. Pawnee.</title>
        <authorList>
            <person name="Platts A."/>
            <person name="Shu S."/>
            <person name="Wright S."/>
            <person name="Barry K."/>
            <person name="Edger P."/>
            <person name="Pires J.C."/>
            <person name="Schmutz J."/>
        </authorList>
    </citation>
    <scope>NUCLEOTIDE SEQUENCE</scope>
    <source>
        <tissue evidence="1">Leaf</tissue>
    </source>
</reference>
<dbReference type="AlphaFoldDB" id="A0A8T1Q8Q9"/>
<dbReference type="EMBL" id="CM031814">
    <property type="protein sequence ID" value="KAG6650817.1"/>
    <property type="molecule type" value="Genomic_DNA"/>
</dbReference>
<name>A0A8T1Q8Q9_CARIL</name>
<dbReference type="Proteomes" id="UP000811609">
    <property type="component" value="Chromosome 6"/>
</dbReference>
<evidence type="ECO:0000313" key="2">
    <source>
        <dbReference type="Proteomes" id="UP000811609"/>
    </source>
</evidence>
<evidence type="ECO:0000313" key="1">
    <source>
        <dbReference type="EMBL" id="KAG6650817.1"/>
    </source>
</evidence>